<keyword evidence="4" id="KW-1185">Reference proteome</keyword>
<evidence type="ECO:0000313" key="4">
    <source>
        <dbReference type="Proteomes" id="UP001642409"/>
    </source>
</evidence>
<dbReference type="EMBL" id="CATOUU010000585">
    <property type="protein sequence ID" value="CAI9934720.1"/>
    <property type="molecule type" value="Genomic_DNA"/>
</dbReference>
<dbReference type="GO" id="GO:0016579">
    <property type="term" value="P:protein deubiquitination"/>
    <property type="evidence" value="ECO:0007669"/>
    <property type="project" value="InterPro"/>
</dbReference>
<dbReference type="PROSITE" id="PS00972">
    <property type="entry name" value="USP_1"/>
    <property type="match status" value="1"/>
</dbReference>
<dbReference type="PROSITE" id="PS50235">
    <property type="entry name" value="USP_3"/>
    <property type="match status" value="1"/>
</dbReference>
<protein>
    <submittedName>
        <fullName evidence="2">Ubiquitin carboxyl-terminal hydrolase family protein</fullName>
    </submittedName>
    <submittedName>
        <fullName evidence="3">Ubiquitin_carboxyl-terminal hydrolase family protein</fullName>
    </submittedName>
</protein>
<evidence type="ECO:0000313" key="3">
    <source>
        <dbReference type="EMBL" id="CAL6115311.1"/>
    </source>
</evidence>
<dbReference type="InterPro" id="IPR001394">
    <property type="entry name" value="Peptidase_C19_UCH"/>
</dbReference>
<proteinExistence type="predicted"/>
<keyword evidence="2" id="KW-0378">Hydrolase</keyword>
<dbReference type="SUPFAM" id="SSF54001">
    <property type="entry name" value="Cysteine proteinases"/>
    <property type="match status" value="1"/>
</dbReference>
<accession>A0AA86TYN5</accession>
<name>A0AA86TYN5_9EUKA</name>
<organism evidence="2">
    <name type="scientific">Hexamita inflata</name>
    <dbReference type="NCBI Taxonomy" id="28002"/>
    <lineage>
        <taxon>Eukaryota</taxon>
        <taxon>Metamonada</taxon>
        <taxon>Diplomonadida</taxon>
        <taxon>Hexamitidae</taxon>
        <taxon>Hexamitinae</taxon>
        <taxon>Hexamita</taxon>
    </lineage>
</organism>
<feature type="domain" description="USP" evidence="1">
    <location>
        <begin position="3"/>
        <end position="329"/>
    </location>
</feature>
<sequence>MPCGFNNQGNTCYMDSALQVLFNSSKIAQCLKENATAGPLTEAGAKLVTLSEQQVTNTPSQIKNLMGQKHPLFAGFGQQDSHEFISNYLEEVHKEMCPGKHTYEEVDYSSLTPEDAYKIFLSNQQKFESSPIQDVLQFTIINLMKCKSCEKSSFSFQAEQSLMLDIQFVENDDSVPEKENKCRFFSWGPPQKKTDLTRCLQNYFEDHSINKQCEHCKSVTEHTCSVKLYTIPKQLLIILKRFSAEREKVEHQVQYYQTLDLSEFTYNPEKANSLELEAVSLHSGGVWGGHYTAYVQKDGHFYNCDDSWVSETKFNYSDDRAYVLSYAMK</sequence>
<comment type="caution">
    <text evidence="2">The sequence shown here is derived from an EMBL/GenBank/DDBJ whole genome shotgun (WGS) entry which is preliminary data.</text>
</comment>
<reference evidence="3 4" key="2">
    <citation type="submission" date="2024-07" db="EMBL/GenBank/DDBJ databases">
        <authorList>
            <person name="Akdeniz Z."/>
        </authorList>
    </citation>
    <scope>NUCLEOTIDE SEQUENCE [LARGE SCALE GENOMIC DNA]</scope>
</reference>
<dbReference type="Gene3D" id="3.90.70.10">
    <property type="entry name" value="Cysteine proteinases"/>
    <property type="match status" value="1"/>
</dbReference>
<evidence type="ECO:0000313" key="2">
    <source>
        <dbReference type="EMBL" id="CAI9934720.1"/>
    </source>
</evidence>
<dbReference type="InterPro" id="IPR018200">
    <property type="entry name" value="USP_CS"/>
</dbReference>
<dbReference type="AlphaFoldDB" id="A0AA86TYN5"/>
<dbReference type="Proteomes" id="UP001642409">
    <property type="component" value="Unassembled WGS sequence"/>
</dbReference>
<dbReference type="GO" id="GO:0004843">
    <property type="term" value="F:cysteine-type deubiquitinase activity"/>
    <property type="evidence" value="ECO:0007669"/>
    <property type="project" value="InterPro"/>
</dbReference>
<gene>
    <name evidence="2" type="ORF">HINF_LOCUS22365</name>
    <name evidence="3" type="ORF">HINF_LOCUS78569</name>
</gene>
<dbReference type="InterPro" id="IPR038765">
    <property type="entry name" value="Papain-like_cys_pep_sf"/>
</dbReference>
<dbReference type="EMBL" id="CAXDID020000870">
    <property type="protein sequence ID" value="CAL6115311.1"/>
    <property type="molecule type" value="Genomic_DNA"/>
</dbReference>
<dbReference type="PANTHER" id="PTHR21646">
    <property type="entry name" value="UBIQUITIN CARBOXYL-TERMINAL HYDROLASE"/>
    <property type="match status" value="1"/>
</dbReference>
<dbReference type="InterPro" id="IPR050185">
    <property type="entry name" value="Ub_carboxyl-term_hydrolase"/>
</dbReference>
<dbReference type="InterPro" id="IPR028889">
    <property type="entry name" value="USP"/>
</dbReference>
<evidence type="ECO:0000259" key="1">
    <source>
        <dbReference type="PROSITE" id="PS50235"/>
    </source>
</evidence>
<reference evidence="2" key="1">
    <citation type="submission" date="2023-06" db="EMBL/GenBank/DDBJ databases">
        <authorList>
            <person name="Kurt Z."/>
        </authorList>
    </citation>
    <scope>NUCLEOTIDE SEQUENCE</scope>
</reference>
<dbReference type="Pfam" id="PF00443">
    <property type="entry name" value="UCH"/>
    <property type="match status" value="1"/>
</dbReference>
<dbReference type="CDD" id="cd02257">
    <property type="entry name" value="Peptidase_C19"/>
    <property type="match status" value="1"/>
</dbReference>